<dbReference type="RefSeq" id="WP_141814553.1">
    <property type="nucleotide sequence ID" value="NZ_VFPL01000001.1"/>
</dbReference>
<dbReference type="InterPro" id="IPR010982">
    <property type="entry name" value="Lambda_DNA-bd_dom_sf"/>
</dbReference>
<comment type="caution">
    <text evidence="1">The sequence shown here is derived from an EMBL/GenBank/DDBJ whole genome shotgun (WGS) entry which is preliminary data.</text>
</comment>
<name>A0A5M9HAP2_9SPHI</name>
<protein>
    <submittedName>
        <fullName evidence="1">Uncharacterized protein</fullName>
    </submittedName>
</protein>
<evidence type="ECO:0000313" key="1">
    <source>
        <dbReference type="EMBL" id="KAA8483730.1"/>
    </source>
</evidence>
<keyword evidence="2" id="KW-1185">Reference proteome</keyword>
<gene>
    <name evidence="1" type="ORF">F1649_07525</name>
</gene>
<dbReference type="AlphaFoldDB" id="A0A5M9HAP2"/>
<reference evidence="1 2" key="1">
    <citation type="submission" date="2019-09" db="EMBL/GenBank/DDBJ databases">
        <title>Pararcticibacter amylolyticus gen. nov., sp. nov., isolated from a rottenly hemp rope, and reclassification of Pedobacter tournemirensis as Pararcticibacter tournemirensis comb. nov.</title>
        <authorList>
            <person name="Cai Y."/>
        </authorList>
    </citation>
    <scope>NUCLEOTIDE SEQUENCE [LARGE SCALE GENOMIC DNA]</scope>
    <source>
        <strain evidence="1 2">TF5-37.2-LB10</strain>
    </source>
</reference>
<dbReference type="InterPro" id="IPR001387">
    <property type="entry name" value="Cro/C1-type_HTH"/>
</dbReference>
<sequence length="127" mass="14582">MDYVIGDAIRRKIEEKGMTFVAFADKFGITDRNLQYFFKRNDISLQQITRASEILDYDFVKEYLAALKEDGKGRWIAEEPAPEYASKQKGITTSFTIVGNQDDYYKNFPDLLRTLISEASKLGFSIA</sequence>
<evidence type="ECO:0000313" key="2">
    <source>
        <dbReference type="Proteomes" id="UP000322918"/>
    </source>
</evidence>
<dbReference type="Proteomes" id="UP000322918">
    <property type="component" value="Unassembled WGS sequence"/>
</dbReference>
<dbReference type="SUPFAM" id="SSF47413">
    <property type="entry name" value="lambda repressor-like DNA-binding domains"/>
    <property type="match status" value="1"/>
</dbReference>
<dbReference type="EMBL" id="VWNE01000010">
    <property type="protein sequence ID" value="KAA8483730.1"/>
    <property type="molecule type" value="Genomic_DNA"/>
</dbReference>
<dbReference type="OrthoDB" id="799708at2"/>
<accession>A0A5M9HAP2</accession>
<dbReference type="GO" id="GO:0003677">
    <property type="term" value="F:DNA binding"/>
    <property type="evidence" value="ECO:0007669"/>
    <property type="project" value="InterPro"/>
</dbReference>
<dbReference type="CDD" id="cd00093">
    <property type="entry name" value="HTH_XRE"/>
    <property type="match status" value="1"/>
</dbReference>
<proteinExistence type="predicted"/>
<organism evidence="1 2">
    <name type="scientific">Arcticibacter tournemirensis</name>
    <dbReference type="NCBI Taxonomy" id="699437"/>
    <lineage>
        <taxon>Bacteria</taxon>
        <taxon>Pseudomonadati</taxon>
        <taxon>Bacteroidota</taxon>
        <taxon>Sphingobacteriia</taxon>
        <taxon>Sphingobacteriales</taxon>
        <taxon>Sphingobacteriaceae</taxon>
        <taxon>Arcticibacter</taxon>
    </lineage>
</organism>